<evidence type="ECO:0000256" key="4">
    <source>
        <dbReference type="ARBA" id="ARBA00022670"/>
    </source>
</evidence>
<dbReference type="SUPFAM" id="SSF101821">
    <property type="entry name" value="Aminopeptidase/glucanase lid domain"/>
    <property type="match status" value="1"/>
</dbReference>
<evidence type="ECO:0000256" key="9">
    <source>
        <dbReference type="RuleBase" id="RU004386"/>
    </source>
</evidence>
<dbReference type="Gene3D" id="3.40.630.10">
    <property type="entry name" value="Zn peptidases"/>
    <property type="match status" value="1"/>
</dbReference>
<evidence type="ECO:0000313" key="11">
    <source>
        <dbReference type="EMBL" id="SDA39355.1"/>
    </source>
</evidence>
<dbReference type="EMBL" id="FMXA01000004">
    <property type="protein sequence ID" value="SDA39355.1"/>
    <property type="molecule type" value="Genomic_DNA"/>
</dbReference>
<evidence type="ECO:0000313" key="12">
    <source>
        <dbReference type="Proteomes" id="UP000199689"/>
    </source>
</evidence>
<dbReference type="NCBIfam" id="NF002759">
    <property type="entry name" value="PRK02813.1"/>
    <property type="match status" value="1"/>
</dbReference>
<comment type="similarity">
    <text evidence="2 9">Belongs to the peptidase M18 family.</text>
</comment>
<comment type="cofactor">
    <cofactor evidence="1 10">
        <name>Zn(2+)</name>
        <dbReference type="ChEBI" id="CHEBI:29105"/>
    </cofactor>
</comment>
<dbReference type="PRINTS" id="PR00932">
    <property type="entry name" value="AMINO1PTASE"/>
</dbReference>
<dbReference type="EC" id="3.4.11.-" evidence="10"/>
<reference evidence="11 12" key="1">
    <citation type="submission" date="2016-10" db="EMBL/GenBank/DDBJ databases">
        <authorList>
            <person name="de Groot N.N."/>
        </authorList>
    </citation>
    <scope>NUCLEOTIDE SEQUENCE [LARGE SCALE GENOMIC DNA]</scope>
    <source>
        <strain evidence="11 12">DSM 15230</strain>
    </source>
</reference>
<evidence type="ECO:0000256" key="3">
    <source>
        <dbReference type="ARBA" id="ARBA00022438"/>
    </source>
</evidence>
<dbReference type="CDD" id="cd05658">
    <property type="entry name" value="M18_DAP"/>
    <property type="match status" value="1"/>
</dbReference>
<evidence type="ECO:0000256" key="5">
    <source>
        <dbReference type="ARBA" id="ARBA00022723"/>
    </source>
</evidence>
<proteinExistence type="inferred from homology"/>
<evidence type="ECO:0000256" key="6">
    <source>
        <dbReference type="ARBA" id="ARBA00022801"/>
    </source>
</evidence>
<dbReference type="AlphaFoldDB" id="A0A1G5V2Z1"/>
<dbReference type="GeneID" id="87755311"/>
<protein>
    <recommendedName>
        <fullName evidence="10">M18 family aminopeptidase</fullName>
        <ecNumber evidence="10">3.4.11.-</ecNumber>
    </recommendedName>
</protein>
<dbReference type="GO" id="GO:0004177">
    <property type="term" value="F:aminopeptidase activity"/>
    <property type="evidence" value="ECO:0007669"/>
    <property type="project" value="UniProtKB-KW"/>
</dbReference>
<dbReference type="InterPro" id="IPR023358">
    <property type="entry name" value="Peptidase_M18_dom2"/>
</dbReference>
<dbReference type="Proteomes" id="UP000199689">
    <property type="component" value="Unassembled WGS sequence"/>
</dbReference>
<keyword evidence="5 9" id="KW-0479">Metal-binding</keyword>
<dbReference type="Pfam" id="PF02127">
    <property type="entry name" value="Peptidase_M18"/>
    <property type="match status" value="1"/>
</dbReference>
<evidence type="ECO:0000256" key="10">
    <source>
        <dbReference type="RuleBase" id="RU004387"/>
    </source>
</evidence>
<dbReference type="STRING" id="209880.SAMN02910343_00263"/>
<keyword evidence="8 9" id="KW-0482">Metalloprotease</keyword>
<dbReference type="SUPFAM" id="SSF53187">
    <property type="entry name" value="Zn-dependent exopeptidases"/>
    <property type="match status" value="1"/>
</dbReference>
<keyword evidence="12" id="KW-1185">Reference proteome</keyword>
<name>A0A1G5V2Z1_9FIRM</name>
<dbReference type="GO" id="GO:0008270">
    <property type="term" value="F:zinc ion binding"/>
    <property type="evidence" value="ECO:0007669"/>
    <property type="project" value="InterPro"/>
</dbReference>
<dbReference type="Gene3D" id="2.30.250.10">
    <property type="entry name" value="Aminopeptidase i, Domain 2"/>
    <property type="match status" value="1"/>
</dbReference>
<dbReference type="RefSeq" id="WP_091363038.1">
    <property type="nucleotide sequence ID" value="NZ_FMXA01000004.1"/>
</dbReference>
<evidence type="ECO:0000256" key="1">
    <source>
        <dbReference type="ARBA" id="ARBA00001947"/>
    </source>
</evidence>
<sequence>MKITNKPSPEDISKDLIHFIAKSPSPYHTVRSMKAALTYSKFTELREEDEWTIEKGGHYVVTRNGAALIAFTVPEEEPQSFRIVASHADSPTFQIKENPELRDGPYIRLNVEGYGGMNMGSWLDRPLSVAGRVYVNDNGRIVPHLVAMDGTTLVIPSTAIHMDKTVNKGHVWNVQKELLPLYGTSSTGTSFMDMIARAAKVKAEDILGHDLFLYSRVPATIWGVEGEFLSSPRLDDMQCAFGSFRGFTMSKKDKDICMYVLFNHEEIGSGSNEGAGSTFLVNTVFRLGQALGYSMDKIMALTARGFMISADNAHAVHPNHPELADPVNKPVLNGGIVIKYNANRHYATDGFTAARFRRLCQTIHIPVQVFTNRSDMAGGSTLGHISNTRLAMPTVDIGLPQLAMHSSYETCGVKDTSYLVDAVTAFFDHM</sequence>
<dbReference type="GO" id="GO:0008237">
    <property type="term" value="F:metallopeptidase activity"/>
    <property type="evidence" value="ECO:0007669"/>
    <property type="project" value="UniProtKB-KW"/>
</dbReference>
<dbReference type="GO" id="GO:0005737">
    <property type="term" value="C:cytoplasm"/>
    <property type="evidence" value="ECO:0007669"/>
    <property type="project" value="UniProtKB-ARBA"/>
</dbReference>
<keyword evidence="7 9" id="KW-0862">Zinc</keyword>
<keyword evidence="3 9" id="KW-0031">Aminopeptidase</keyword>
<dbReference type="GO" id="GO:0006508">
    <property type="term" value="P:proteolysis"/>
    <property type="evidence" value="ECO:0007669"/>
    <property type="project" value="UniProtKB-KW"/>
</dbReference>
<evidence type="ECO:0000256" key="8">
    <source>
        <dbReference type="ARBA" id="ARBA00023049"/>
    </source>
</evidence>
<dbReference type="InterPro" id="IPR001948">
    <property type="entry name" value="Peptidase_M18"/>
</dbReference>
<gene>
    <name evidence="11" type="ORF">SAMN02910343_00263</name>
</gene>
<dbReference type="PANTHER" id="PTHR28570">
    <property type="entry name" value="ASPARTYL AMINOPEPTIDASE"/>
    <property type="match status" value="1"/>
</dbReference>
<evidence type="ECO:0000256" key="7">
    <source>
        <dbReference type="ARBA" id="ARBA00022833"/>
    </source>
</evidence>
<organism evidence="11 12">
    <name type="scientific">Allisonella histaminiformans</name>
    <dbReference type="NCBI Taxonomy" id="209880"/>
    <lineage>
        <taxon>Bacteria</taxon>
        <taxon>Bacillati</taxon>
        <taxon>Bacillota</taxon>
        <taxon>Negativicutes</taxon>
        <taxon>Veillonellales</taxon>
        <taxon>Veillonellaceae</taxon>
        <taxon>Allisonella</taxon>
    </lineage>
</organism>
<evidence type="ECO:0000256" key="2">
    <source>
        <dbReference type="ARBA" id="ARBA00008290"/>
    </source>
</evidence>
<dbReference type="PANTHER" id="PTHR28570:SF3">
    <property type="entry name" value="ASPARTYL AMINOPEPTIDASE"/>
    <property type="match status" value="1"/>
</dbReference>
<accession>A0A1G5V2Z1</accession>
<keyword evidence="6 9" id="KW-0378">Hydrolase</keyword>
<keyword evidence="4 9" id="KW-0645">Protease</keyword>
<dbReference type="OrthoDB" id="9764268at2"/>